<evidence type="ECO:0000256" key="2">
    <source>
        <dbReference type="SAM" id="Phobius"/>
    </source>
</evidence>
<evidence type="ECO:0000259" key="3">
    <source>
        <dbReference type="Pfam" id="PF04536"/>
    </source>
</evidence>
<evidence type="ECO:0000256" key="1">
    <source>
        <dbReference type="SAM" id="MobiDB-lite"/>
    </source>
</evidence>
<dbReference type="AlphaFoldDB" id="A0A9Q8INA5"/>
<dbReference type="PANTHER" id="PTHR30373">
    <property type="entry name" value="UPF0603 PROTEIN YGCG"/>
    <property type="match status" value="1"/>
</dbReference>
<feature type="domain" description="TPM" evidence="3">
    <location>
        <begin position="24"/>
        <end position="150"/>
    </location>
</feature>
<name>A0A9Q8INA5_9LACO</name>
<dbReference type="Gene3D" id="3.10.310.50">
    <property type="match status" value="1"/>
</dbReference>
<organism evidence="4 5">
    <name type="scientific">Apilactobacillus micheneri</name>
    <dbReference type="NCBI Taxonomy" id="1899430"/>
    <lineage>
        <taxon>Bacteria</taxon>
        <taxon>Bacillati</taxon>
        <taxon>Bacillota</taxon>
        <taxon>Bacilli</taxon>
        <taxon>Lactobacillales</taxon>
        <taxon>Lactobacillaceae</taxon>
        <taxon>Apilactobacillus</taxon>
    </lineage>
</organism>
<protein>
    <submittedName>
        <fullName evidence="4">TPM domain-containing protein</fullName>
    </submittedName>
</protein>
<accession>A0A9Q8INA5</accession>
<dbReference type="PANTHER" id="PTHR30373:SF2">
    <property type="entry name" value="UPF0603 PROTEIN YGCG"/>
    <property type="match status" value="1"/>
</dbReference>
<keyword evidence="2" id="KW-0812">Transmembrane</keyword>
<evidence type="ECO:0000313" key="5">
    <source>
        <dbReference type="Proteomes" id="UP000784700"/>
    </source>
</evidence>
<feature type="region of interest" description="Disordered" evidence="1">
    <location>
        <begin position="250"/>
        <end position="273"/>
    </location>
</feature>
<gene>
    <name evidence="4" type="ORF">DY130_04835</name>
</gene>
<comment type="caution">
    <text evidence="4">The sequence shown here is derived from an EMBL/GenBank/DDBJ whole genome shotgun (WGS) entry which is preliminary data.</text>
</comment>
<dbReference type="Proteomes" id="UP000784700">
    <property type="component" value="Unassembled WGS sequence"/>
</dbReference>
<dbReference type="InterPro" id="IPR007621">
    <property type="entry name" value="TPM_dom"/>
</dbReference>
<dbReference type="EMBL" id="QUBG01000004">
    <property type="protein sequence ID" value="TPR43760.1"/>
    <property type="molecule type" value="Genomic_DNA"/>
</dbReference>
<proteinExistence type="predicted"/>
<evidence type="ECO:0000313" key="4">
    <source>
        <dbReference type="EMBL" id="TPR43760.1"/>
    </source>
</evidence>
<dbReference type="RefSeq" id="WP_105964151.1">
    <property type="nucleotide sequence ID" value="NZ_POSO01000002.1"/>
</dbReference>
<feature type="transmembrane region" description="Helical" evidence="2">
    <location>
        <begin position="180"/>
        <end position="200"/>
    </location>
</feature>
<reference evidence="4" key="1">
    <citation type="submission" date="2018-08" db="EMBL/GenBank/DDBJ databases">
        <title>Comparative genomics of wild bee and flower associated Lactobacillus reveals potential adaptation to the bee host.</title>
        <authorList>
            <person name="Vuong H.Q."/>
            <person name="Mcfrederick Q.S."/>
        </authorList>
    </citation>
    <scope>NUCLEOTIDE SEQUENCE</scope>
    <source>
        <strain evidence="4">HV_63</strain>
    </source>
</reference>
<keyword evidence="2" id="KW-0472">Membrane</keyword>
<dbReference type="Pfam" id="PF04536">
    <property type="entry name" value="TPM_phosphatase"/>
    <property type="match status" value="1"/>
</dbReference>
<keyword evidence="2" id="KW-1133">Transmembrane helix</keyword>
<sequence length="273" mass="28792">MAIFSSVNSHAESTNPTPTKEYVVDDYANILSDSTKQVIIDQAKKYQQTEAKPQIVVMTVKSTGGQSIADYADSVLENARWKFGKKGLDNGTLILFAQNGGKNNVRISTGYGIEGILPDAKTNQILNNNKSLLKSKNASEVDNGMQQTFQDVASIVSKEYANKSLKDAKAMKNDNQHKKYVSWGILLFLVLIIVAIAYYLKKNNNDDNDHHNHYGGGSGGGNNGFWTGALLGGILGSSGSGSGGNDFGGFGGDSGGFSDSGGGGDFGGGGSDI</sequence>